<dbReference type="FunFam" id="3.30.470.30:FF:000001">
    <property type="entry name" value="DNA ligase"/>
    <property type="match status" value="1"/>
</dbReference>
<dbReference type="InterPro" id="IPR036420">
    <property type="entry name" value="BRCT_dom_sf"/>
</dbReference>
<dbReference type="Pfam" id="PF03120">
    <property type="entry name" value="OB_DNA_ligase"/>
    <property type="match status" value="1"/>
</dbReference>
<dbReference type="Pfam" id="PF01653">
    <property type="entry name" value="DNA_ligase_aden"/>
    <property type="match status" value="1"/>
</dbReference>
<evidence type="ECO:0000256" key="10">
    <source>
        <dbReference type="ARBA" id="ARBA00023027"/>
    </source>
</evidence>
<dbReference type="HAMAP" id="MF_01588">
    <property type="entry name" value="DNA_ligase_A"/>
    <property type="match status" value="1"/>
</dbReference>
<evidence type="ECO:0000256" key="3">
    <source>
        <dbReference type="ARBA" id="ARBA00012722"/>
    </source>
</evidence>
<dbReference type="PANTHER" id="PTHR23389:SF9">
    <property type="entry name" value="DNA LIGASE"/>
    <property type="match status" value="1"/>
</dbReference>
<dbReference type="GO" id="GO:0005829">
    <property type="term" value="C:cytosol"/>
    <property type="evidence" value="ECO:0007669"/>
    <property type="project" value="TreeGrafter"/>
</dbReference>
<accession>A0A382ASC3</accession>
<dbReference type="SUPFAM" id="SSF52113">
    <property type="entry name" value="BRCT domain"/>
    <property type="match status" value="1"/>
</dbReference>
<comment type="function">
    <text evidence="2">DNA ligase that catalyzes the formation of phosphodiester linkages between 5'-phosphoryl and 3'-hydroxyl groups in double-stranded DNA using NAD as a coenzyme and as the energy source for the reaction. It is essential for DNA replication and repair of damaged DNA.</text>
</comment>
<dbReference type="FunFam" id="1.10.287.610:FF:000002">
    <property type="entry name" value="DNA ligase"/>
    <property type="match status" value="1"/>
</dbReference>
<evidence type="ECO:0000256" key="7">
    <source>
        <dbReference type="ARBA" id="ARBA00022763"/>
    </source>
</evidence>
<dbReference type="InterPro" id="IPR013840">
    <property type="entry name" value="DNAligase_N"/>
</dbReference>
<dbReference type="InterPro" id="IPR033136">
    <property type="entry name" value="DNA_ligase_CS"/>
</dbReference>
<evidence type="ECO:0000256" key="2">
    <source>
        <dbReference type="ARBA" id="ARBA00004067"/>
    </source>
</evidence>
<dbReference type="SMART" id="SM00292">
    <property type="entry name" value="BRCT"/>
    <property type="match status" value="1"/>
</dbReference>
<evidence type="ECO:0000256" key="11">
    <source>
        <dbReference type="ARBA" id="ARBA00023204"/>
    </source>
</evidence>
<dbReference type="InterPro" id="IPR001357">
    <property type="entry name" value="BRCT_dom"/>
</dbReference>
<evidence type="ECO:0000256" key="12">
    <source>
        <dbReference type="ARBA" id="ARBA00034005"/>
    </source>
</evidence>
<dbReference type="InterPro" id="IPR041663">
    <property type="entry name" value="DisA/LigA_HHH"/>
</dbReference>
<dbReference type="InterPro" id="IPR012340">
    <property type="entry name" value="NA-bd_OB-fold"/>
</dbReference>
<dbReference type="EC" id="6.5.1.2" evidence="3"/>
<keyword evidence="5" id="KW-0235">DNA replication</keyword>
<dbReference type="NCBIfam" id="NF005932">
    <property type="entry name" value="PRK07956.1"/>
    <property type="match status" value="1"/>
</dbReference>
<dbReference type="Gene3D" id="6.20.10.30">
    <property type="match status" value="1"/>
</dbReference>
<dbReference type="SUPFAM" id="SSF47781">
    <property type="entry name" value="RuvA domain 2-like"/>
    <property type="match status" value="1"/>
</dbReference>
<dbReference type="Pfam" id="PF22745">
    <property type="entry name" value="Nlig-Ia"/>
    <property type="match status" value="1"/>
</dbReference>
<evidence type="ECO:0000256" key="8">
    <source>
        <dbReference type="ARBA" id="ARBA00022833"/>
    </source>
</evidence>
<dbReference type="InterPro" id="IPR003583">
    <property type="entry name" value="Hlx-hairpin-Hlx_DNA-bd_motif"/>
</dbReference>
<dbReference type="InterPro" id="IPR004150">
    <property type="entry name" value="NAD_DNA_ligase_OB"/>
</dbReference>
<dbReference type="GO" id="GO:0006260">
    <property type="term" value="P:DNA replication"/>
    <property type="evidence" value="ECO:0007669"/>
    <property type="project" value="UniProtKB-KW"/>
</dbReference>
<dbReference type="Pfam" id="PF00533">
    <property type="entry name" value="BRCT"/>
    <property type="match status" value="1"/>
</dbReference>
<evidence type="ECO:0000313" key="14">
    <source>
        <dbReference type="EMBL" id="SVB04416.1"/>
    </source>
</evidence>
<feature type="domain" description="BRCT" evidence="13">
    <location>
        <begin position="590"/>
        <end position="672"/>
    </location>
</feature>
<keyword evidence="11" id="KW-0234">DNA repair</keyword>
<organism evidence="14">
    <name type="scientific">marine metagenome</name>
    <dbReference type="NCBI Taxonomy" id="408172"/>
    <lineage>
        <taxon>unclassified sequences</taxon>
        <taxon>metagenomes</taxon>
        <taxon>ecological metagenomes</taxon>
    </lineage>
</organism>
<dbReference type="Gene3D" id="1.10.287.610">
    <property type="entry name" value="Helix hairpin bin"/>
    <property type="match status" value="1"/>
</dbReference>
<protein>
    <recommendedName>
        <fullName evidence="3">DNA ligase (NAD(+))</fullName>
        <ecNumber evidence="3">6.5.1.2</ecNumber>
    </recommendedName>
</protein>
<dbReference type="InterPro" id="IPR018239">
    <property type="entry name" value="DNA_ligase_AS"/>
</dbReference>
<dbReference type="EMBL" id="UINC01026630">
    <property type="protein sequence ID" value="SVB04416.1"/>
    <property type="molecule type" value="Genomic_DNA"/>
</dbReference>
<dbReference type="PROSITE" id="PS50172">
    <property type="entry name" value="BRCT"/>
    <property type="match status" value="1"/>
</dbReference>
<dbReference type="GO" id="GO:0003677">
    <property type="term" value="F:DNA binding"/>
    <property type="evidence" value="ECO:0007669"/>
    <property type="project" value="InterPro"/>
</dbReference>
<dbReference type="NCBIfam" id="TIGR00575">
    <property type="entry name" value="dnlj"/>
    <property type="match status" value="1"/>
</dbReference>
<keyword evidence="8" id="KW-0862">Zinc</keyword>
<dbReference type="Gene3D" id="3.30.470.30">
    <property type="entry name" value="DNA ligase/mRNA capping enzyme"/>
    <property type="match status" value="1"/>
</dbReference>
<evidence type="ECO:0000256" key="1">
    <source>
        <dbReference type="ARBA" id="ARBA00001946"/>
    </source>
</evidence>
<dbReference type="PIRSF" id="PIRSF001604">
    <property type="entry name" value="LigA"/>
    <property type="match status" value="1"/>
</dbReference>
<evidence type="ECO:0000256" key="6">
    <source>
        <dbReference type="ARBA" id="ARBA00022723"/>
    </source>
</evidence>
<keyword evidence="6" id="KW-0479">Metal-binding</keyword>
<comment type="cofactor">
    <cofactor evidence="1">
        <name>Mg(2+)</name>
        <dbReference type="ChEBI" id="CHEBI:18420"/>
    </cofactor>
</comment>
<keyword evidence="7" id="KW-0227">DNA damage</keyword>
<dbReference type="Gene3D" id="1.10.150.20">
    <property type="entry name" value="5' to 3' exonuclease, C-terminal subdomain"/>
    <property type="match status" value="2"/>
</dbReference>
<dbReference type="SUPFAM" id="SSF50249">
    <property type="entry name" value="Nucleic acid-binding proteins"/>
    <property type="match status" value="1"/>
</dbReference>
<dbReference type="InterPro" id="IPR010994">
    <property type="entry name" value="RuvA_2-like"/>
</dbReference>
<evidence type="ECO:0000259" key="13">
    <source>
        <dbReference type="PROSITE" id="PS50172"/>
    </source>
</evidence>
<dbReference type="GO" id="GO:0046872">
    <property type="term" value="F:metal ion binding"/>
    <property type="evidence" value="ECO:0007669"/>
    <property type="project" value="UniProtKB-KW"/>
</dbReference>
<keyword evidence="9" id="KW-0460">Magnesium</keyword>
<dbReference type="FunFam" id="1.10.150.20:FF:000007">
    <property type="entry name" value="DNA ligase"/>
    <property type="match status" value="1"/>
</dbReference>
<dbReference type="Pfam" id="PF14520">
    <property type="entry name" value="HHH_5"/>
    <property type="match status" value="1"/>
</dbReference>
<dbReference type="PROSITE" id="PS01056">
    <property type="entry name" value="DNA_LIGASE_N2"/>
    <property type="match status" value="1"/>
</dbReference>
<dbReference type="AlphaFoldDB" id="A0A382ASC3"/>
<dbReference type="CDD" id="cd00114">
    <property type="entry name" value="LIGANc"/>
    <property type="match status" value="1"/>
</dbReference>
<dbReference type="GO" id="GO:0006281">
    <property type="term" value="P:DNA repair"/>
    <property type="evidence" value="ECO:0007669"/>
    <property type="project" value="UniProtKB-KW"/>
</dbReference>
<dbReference type="InterPro" id="IPR001679">
    <property type="entry name" value="DNA_ligase"/>
</dbReference>
<dbReference type="GO" id="GO:0003911">
    <property type="term" value="F:DNA ligase (NAD+) activity"/>
    <property type="evidence" value="ECO:0007669"/>
    <property type="project" value="UniProtKB-EC"/>
</dbReference>
<dbReference type="Gene3D" id="3.40.50.10190">
    <property type="entry name" value="BRCT domain"/>
    <property type="match status" value="1"/>
</dbReference>
<gene>
    <name evidence="14" type="ORF">METZ01_LOCUS157270</name>
</gene>
<reference evidence="14" key="1">
    <citation type="submission" date="2018-05" db="EMBL/GenBank/DDBJ databases">
        <authorList>
            <person name="Lanie J.A."/>
            <person name="Ng W.-L."/>
            <person name="Kazmierczak K.M."/>
            <person name="Andrzejewski T.M."/>
            <person name="Davidsen T.M."/>
            <person name="Wayne K.J."/>
            <person name="Tettelin H."/>
            <person name="Glass J.I."/>
            <person name="Rusch D."/>
            <person name="Podicherti R."/>
            <person name="Tsui H.-C.T."/>
            <person name="Winkler M.E."/>
        </authorList>
    </citation>
    <scope>NUCLEOTIDE SEQUENCE</scope>
</reference>
<keyword evidence="4" id="KW-0436">Ligase</keyword>
<sequence>MIDSTTIGRVEKLRKEITRHNRLYYALDQPEISDSDYDSLVIELKELERKYPELISPDSPTQRVGAPPTKGFSQVEHPIPLLSLGNVFNRDELVAWHNRTKKFLDGADFSMVCELKLDGLAVALTYQHGSLFTGATRGDGFHGEDVTENLRVIRSVPLSITNNPPDQLEVRGEVFFPKSSFDYLNQERMSRSQPTFANPRNAAAGSLRQLDPNITSERPLDIFVYGLGYAMGSSTPENHWDTMTYLKNLGFNINLNSRLCKTIDEVERYYEEWLESKSDLDYDTDGIVVKVNEFVYQDSLGHAAREPRWAIAYKFPATQAVTRILDIGINVGRTGSINPYAVLEPIRLDGVTIKTATLHNEEDILRKDVRVGDWVVIERAGQVIPRIVSPLINRRSGQEQIFSLPDSCPVCGAPITKTATESVSRCSNPSCSAQLLESLKHFVSREGMDIDGVGAKLCSNLVASGLIKDISDIYSLSKNDLLSLERMGDKSADNIVYAIEVSKNRPFSSVIFALGILHVGSEIADLLVSYYGSIKNISLASEEELMAIPGIGETIAQSVITYFQGHENQDTIDKLEIAGVRLEQDQSSHVDHAPLSGIQFVITGRLDSMSRIQAEASIKTLGGSVSKQINRHTIYLVAGEEPGSKLEHAKTLGTRIISETEFLVLIRTNEWV</sequence>
<dbReference type="Pfam" id="PF12826">
    <property type="entry name" value="HHH_2"/>
    <property type="match status" value="1"/>
</dbReference>
<dbReference type="InterPro" id="IPR013839">
    <property type="entry name" value="DNAligase_adenylation"/>
</dbReference>
<dbReference type="PANTHER" id="PTHR23389">
    <property type="entry name" value="CHROMOSOME TRANSMISSION FIDELITY FACTOR 18"/>
    <property type="match status" value="1"/>
</dbReference>
<comment type="catalytic activity">
    <reaction evidence="12">
        <text>NAD(+) + (deoxyribonucleotide)n-3'-hydroxyl + 5'-phospho-(deoxyribonucleotide)m = (deoxyribonucleotide)n+m + AMP + beta-nicotinamide D-nucleotide.</text>
        <dbReference type="EC" id="6.5.1.2"/>
    </reaction>
</comment>
<dbReference type="SMART" id="SM00278">
    <property type="entry name" value="HhH1"/>
    <property type="match status" value="3"/>
</dbReference>
<evidence type="ECO:0000256" key="9">
    <source>
        <dbReference type="ARBA" id="ARBA00022842"/>
    </source>
</evidence>
<dbReference type="SMART" id="SM00532">
    <property type="entry name" value="LIGANc"/>
    <property type="match status" value="1"/>
</dbReference>
<dbReference type="Gene3D" id="2.40.50.140">
    <property type="entry name" value="Nucleic acid-binding proteins"/>
    <property type="match status" value="1"/>
</dbReference>
<dbReference type="PROSITE" id="PS01055">
    <property type="entry name" value="DNA_LIGASE_N1"/>
    <property type="match status" value="1"/>
</dbReference>
<dbReference type="SUPFAM" id="SSF56091">
    <property type="entry name" value="DNA ligase/mRNA capping enzyme, catalytic domain"/>
    <property type="match status" value="1"/>
</dbReference>
<proteinExistence type="inferred from homology"/>
<keyword evidence="10" id="KW-0520">NAD</keyword>
<name>A0A382ASC3_9ZZZZ</name>
<evidence type="ECO:0000256" key="5">
    <source>
        <dbReference type="ARBA" id="ARBA00022705"/>
    </source>
</evidence>
<evidence type="ECO:0000256" key="4">
    <source>
        <dbReference type="ARBA" id="ARBA00022598"/>
    </source>
</evidence>